<dbReference type="EMBL" id="CAVMBE010000001">
    <property type="protein sequence ID" value="CAK3763034.1"/>
    <property type="molecule type" value="Genomic_DNA"/>
</dbReference>
<feature type="compositionally biased region" description="Polar residues" evidence="1">
    <location>
        <begin position="402"/>
        <end position="411"/>
    </location>
</feature>
<feature type="region of interest" description="Disordered" evidence="1">
    <location>
        <begin position="108"/>
        <end position="203"/>
    </location>
</feature>
<dbReference type="Pfam" id="PF24586">
    <property type="entry name" value="DUF7611"/>
    <property type="match status" value="1"/>
</dbReference>
<dbReference type="InterPro" id="IPR056033">
    <property type="entry name" value="DUF7614"/>
</dbReference>
<feature type="compositionally biased region" description="Polar residues" evidence="1">
    <location>
        <begin position="570"/>
        <end position="596"/>
    </location>
</feature>
<comment type="caution">
    <text evidence="6">The sequence shown here is derived from an EMBL/GenBank/DDBJ whole genome shotgun (WGS) entry which is preliminary data.</text>
</comment>
<accession>A0AAI8YRA0</accession>
<organism evidence="6 7">
    <name type="scientific">Lecanosticta acicola</name>
    <dbReference type="NCBI Taxonomy" id="111012"/>
    <lineage>
        <taxon>Eukaryota</taxon>
        <taxon>Fungi</taxon>
        <taxon>Dikarya</taxon>
        <taxon>Ascomycota</taxon>
        <taxon>Pezizomycotina</taxon>
        <taxon>Dothideomycetes</taxon>
        <taxon>Dothideomycetidae</taxon>
        <taxon>Mycosphaerellales</taxon>
        <taxon>Mycosphaerellaceae</taxon>
        <taxon>Lecanosticta</taxon>
    </lineage>
</organism>
<evidence type="ECO:0000313" key="6">
    <source>
        <dbReference type="EMBL" id="CAK3763034.1"/>
    </source>
</evidence>
<name>A0AAI8YRA0_9PEZI</name>
<dbReference type="InterPro" id="IPR056031">
    <property type="entry name" value="DUF7612"/>
</dbReference>
<dbReference type="Pfam" id="PF24587">
    <property type="entry name" value="DUF7612"/>
    <property type="match status" value="1"/>
</dbReference>
<gene>
    <name evidence="6" type="ORF">LECACI_7A000326</name>
</gene>
<keyword evidence="7" id="KW-1185">Reference proteome</keyword>
<sequence>MAEEDRKGSKFLKKSKWGKIFKEDDSGRTERQGTFKLNEDVVDFLKPSTEKSVPKIDIAIAKRWPAAYEVRNAAAGDTPPPVRYMKPKRREGLMVSFVRTLPEIIGEGGDESQVPTREISRHKALVQRSVSDRRPGSHEYGRQGHRSPPIVPTRDPQLQPQIREEQELVPTPLRRAQTSHDEESLGVQRKHTSPLPEQVIPHHPSLGRVPTGYSGFHTDHWGHTTPTETPIDGADLPSGSERLRSRDRPIIDTNFSVRESEKPSASSSRYSQAPGGYSGCGPDRALSPNDALSPVMKKGREMTKNEGMVLRRASMLIHQGQDLEEVSPPQTGHEKAEPPDQQSSSSLGSSQPQISSPAEPESGSLPATPDTPNPFADPKYIKRHSKERAPAQAQNQPQSQSLRQTARQQNYGRPDHPSEPYALQPRKSSLPSDQLVDPSRAAQIPSETSRHVPQISQPPMSHQRTPSQVQQDLRAVPASGAESVPSRPAPPPSKWQNMNLPQASSRERSKSPALRDRIFDSSTGSWERPQLFTKPNGSSSSVNHFSPSASHSRTNSQDGSPQLLQPAGSGLQQNLSPQSPQYRNQMYSQEQGSRTSLLGPGRGSSPKPRESLDDRKLPSRSPQPQPVRSAVNQLRSEDAARPSSASSCLSASRPSVSPQPPELGNPAADAAYADFAARVAHMKGVFRLTAEKEQSFDRCTASMWLKAGLWWYLKGKSGLETMLQQRKPHEQPRELLTQAHVDLAKAWWILSDALESFDNVGESAAPDDRAVPTPEEALRQGVSSLQSHMKSLALSMIKSHLLPPTQSLIQGQDTRIWLEYPRFTPDAAAVLGGNAKNSILVDDGHPTVNPYDMLPLGDTRDAFCYGRFPVEVYLNAEDAETDRIVLPCMLTVLRGKKEYQTTLAIASQSDLVNVKVGPRQTEKKILTWSEVSWKASSSGMSIRLPRNFDLSVRMQDRDFRAVWNLSEYARKVEKSLRPETDEQLVHEARLAELQYADSSNTSAFPPEKIKGCMALIFERTTPHSDGSGMRRLHRGYRMLLITDPGHKTLSSASHEVCRRTPLYFEYLTDSAANGTTAMVIRVREENRQCRVLLVFPDMGKRQELYDILNGLTIGHEETIVAKVTLTSLNIEAASQSAGFSQSGHPALRNLQWQRLGITNGQPDDPNSRIPSTVQSESLRIVAGHSIGCVTDRLNLGKGELQVRLPATNTPTIQILRQAQDDFTTSIDTRNAPREVTDGMAQLLNTVQQQSTIRTYTFASASDLHMFQIAITGFGVRFDGTASTLSISRRRMVVPIYKKWEASNVRIQLVSKDAIVQLLACMEDFSHADALCFQVKSTDTFESLKGDSKHNKWSIKLVDAKFSLPSQEKGEVSEEDKLKRRFVNLEGLEYAEEHDDIIITFETEQDRDRFAQALPAATSASRGLTLKRRI</sequence>
<feature type="compositionally biased region" description="Low complexity" evidence="1">
    <location>
        <begin position="390"/>
        <end position="401"/>
    </location>
</feature>
<reference evidence="6" key="1">
    <citation type="submission" date="2023-11" db="EMBL/GenBank/DDBJ databases">
        <authorList>
            <person name="Alioto T."/>
            <person name="Alioto T."/>
            <person name="Gomez Garrido J."/>
        </authorList>
    </citation>
    <scope>NUCLEOTIDE SEQUENCE</scope>
</reference>
<evidence type="ECO:0000256" key="1">
    <source>
        <dbReference type="SAM" id="MobiDB-lite"/>
    </source>
</evidence>
<feature type="domain" description="DUF7612" evidence="3">
    <location>
        <begin position="978"/>
        <end position="1111"/>
    </location>
</feature>
<proteinExistence type="predicted"/>
<feature type="compositionally biased region" description="Basic and acidic residues" evidence="1">
    <location>
        <begin position="241"/>
        <end position="250"/>
    </location>
</feature>
<feature type="compositionally biased region" description="Polar residues" evidence="1">
    <location>
        <begin position="454"/>
        <end position="471"/>
    </location>
</feature>
<feature type="domain" description="DUF7614" evidence="5">
    <location>
        <begin position="1277"/>
        <end position="1414"/>
    </location>
</feature>
<feature type="compositionally biased region" description="Polar residues" evidence="1">
    <location>
        <begin position="253"/>
        <end position="271"/>
    </location>
</feature>
<evidence type="ECO:0000259" key="3">
    <source>
        <dbReference type="Pfam" id="PF24587"/>
    </source>
</evidence>
<evidence type="ECO:0000259" key="4">
    <source>
        <dbReference type="Pfam" id="PF24588"/>
    </source>
</evidence>
<feature type="compositionally biased region" description="Basic and acidic residues" evidence="1">
    <location>
        <begin position="505"/>
        <end position="519"/>
    </location>
</feature>
<feature type="compositionally biased region" description="Polar residues" evidence="1">
    <location>
        <begin position="494"/>
        <end position="504"/>
    </location>
</feature>
<dbReference type="Proteomes" id="UP001296104">
    <property type="component" value="Unassembled WGS sequence"/>
</dbReference>
<feature type="compositionally biased region" description="Low complexity" evidence="1">
    <location>
        <begin position="641"/>
        <end position="656"/>
    </location>
</feature>
<evidence type="ECO:0000259" key="2">
    <source>
        <dbReference type="Pfam" id="PF24586"/>
    </source>
</evidence>
<dbReference type="InterPro" id="IPR056032">
    <property type="entry name" value="DUF7613"/>
</dbReference>
<feature type="compositionally biased region" description="Basic and acidic residues" evidence="1">
    <location>
        <begin position="607"/>
        <end position="617"/>
    </location>
</feature>
<dbReference type="InterPro" id="IPR056030">
    <property type="entry name" value="DUF7611"/>
</dbReference>
<evidence type="ECO:0000259" key="5">
    <source>
        <dbReference type="Pfam" id="PF24589"/>
    </source>
</evidence>
<protein>
    <submittedName>
        <fullName evidence="6">Uncharacterized protein</fullName>
    </submittedName>
</protein>
<feature type="compositionally biased region" description="Low complexity" evidence="1">
    <location>
        <begin position="619"/>
        <end position="629"/>
    </location>
</feature>
<feature type="region of interest" description="Disordered" evidence="1">
    <location>
        <begin position="219"/>
        <end position="665"/>
    </location>
</feature>
<feature type="domain" description="DUF7613" evidence="4">
    <location>
        <begin position="1115"/>
        <end position="1271"/>
    </location>
</feature>
<feature type="compositionally biased region" description="Polar residues" evidence="1">
    <location>
        <begin position="533"/>
        <end position="563"/>
    </location>
</feature>
<evidence type="ECO:0000313" key="7">
    <source>
        <dbReference type="Proteomes" id="UP001296104"/>
    </source>
</evidence>
<dbReference type="Pfam" id="PF24589">
    <property type="entry name" value="DUF7614"/>
    <property type="match status" value="1"/>
</dbReference>
<feature type="compositionally biased region" description="Basic and acidic residues" evidence="1">
    <location>
        <begin position="130"/>
        <end position="142"/>
    </location>
</feature>
<dbReference type="Pfam" id="PF24588">
    <property type="entry name" value="DUF7613"/>
    <property type="match status" value="1"/>
</dbReference>
<feature type="domain" description="DUF7611" evidence="2">
    <location>
        <begin position="820"/>
        <end position="976"/>
    </location>
</feature>
<feature type="compositionally biased region" description="Low complexity" evidence="1">
    <location>
        <begin position="339"/>
        <end position="357"/>
    </location>
</feature>